<accession>A0A5J4YQR5</accession>
<dbReference type="Gene3D" id="6.10.140.1340">
    <property type="match status" value="1"/>
</dbReference>
<name>A0A5J4YQR5_PORPP</name>
<dbReference type="EMBL" id="VRMN01000007">
    <property type="protein sequence ID" value="KAA8493123.1"/>
    <property type="molecule type" value="Genomic_DNA"/>
</dbReference>
<organism evidence="3 4">
    <name type="scientific">Porphyridium purpureum</name>
    <name type="common">Red alga</name>
    <name type="synonym">Porphyridium cruentum</name>
    <dbReference type="NCBI Taxonomy" id="35688"/>
    <lineage>
        <taxon>Eukaryota</taxon>
        <taxon>Rhodophyta</taxon>
        <taxon>Bangiophyceae</taxon>
        <taxon>Porphyridiales</taxon>
        <taxon>Porphyridiaceae</taxon>
        <taxon>Porphyridium</taxon>
    </lineage>
</organism>
<dbReference type="Pfam" id="PF11127">
    <property type="entry name" value="YgaP-like_TM"/>
    <property type="match status" value="1"/>
</dbReference>
<keyword evidence="1" id="KW-0812">Transmembrane</keyword>
<feature type="transmembrane region" description="Helical" evidence="1">
    <location>
        <begin position="20"/>
        <end position="39"/>
    </location>
</feature>
<proteinExistence type="predicted"/>
<reference evidence="4" key="1">
    <citation type="journal article" date="2019" name="Nat. Commun.">
        <title>Expansion of phycobilisome linker gene families in mesophilic red algae.</title>
        <authorList>
            <person name="Lee J."/>
            <person name="Kim D."/>
            <person name="Bhattacharya D."/>
            <person name="Yoon H.S."/>
        </authorList>
    </citation>
    <scope>NUCLEOTIDE SEQUENCE [LARGE SCALE GENOMIC DNA]</scope>
    <source>
        <strain evidence="4">CCMP 1328</strain>
    </source>
</reference>
<feature type="transmembrane region" description="Helical" evidence="1">
    <location>
        <begin position="45"/>
        <end position="69"/>
    </location>
</feature>
<evidence type="ECO:0000259" key="2">
    <source>
        <dbReference type="Pfam" id="PF11127"/>
    </source>
</evidence>
<dbReference type="Proteomes" id="UP000324585">
    <property type="component" value="Unassembled WGS sequence"/>
</dbReference>
<dbReference type="InterPro" id="IPR021309">
    <property type="entry name" value="YgaP-like_TM"/>
</dbReference>
<keyword evidence="1" id="KW-0472">Membrane</keyword>
<protein>
    <recommendedName>
        <fullName evidence="2">Inner membrane protein YgaP-like transmembrane domain-containing protein</fullName>
    </recommendedName>
</protein>
<gene>
    <name evidence="3" type="ORF">FVE85_8568</name>
</gene>
<sequence>MKNLGDECGCRPGSDEELRVHDGIAGGLVAIGALAGIFIKPAFGWLAAGVGLLMVQSAITGFCPVHYALSKTKVGKSPAQKASMDGKDAVTKLSEDAKDFLGAK</sequence>
<evidence type="ECO:0000256" key="1">
    <source>
        <dbReference type="SAM" id="Phobius"/>
    </source>
</evidence>
<keyword evidence="1" id="KW-1133">Transmembrane helix</keyword>
<comment type="caution">
    <text evidence="3">The sequence shown here is derived from an EMBL/GenBank/DDBJ whole genome shotgun (WGS) entry which is preliminary data.</text>
</comment>
<dbReference type="AlphaFoldDB" id="A0A5J4YQR5"/>
<keyword evidence="4" id="KW-1185">Reference proteome</keyword>
<feature type="domain" description="Inner membrane protein YgaP-like transmembrane" evidence="2">
    <location>
        <begin position="26"/>
        <end position="71"/>
    </location>
</feature>
<evidence type="ECO:0000313" key="4">
    <source>
        <dbReference type="Proteomes" id="UP000324585"/>
    </source>
</evidence>
<evidence type="ECO:0000313" key="3">
    <source>
        <dbReference type="EMBL" id="KAA8493123.1"/>
    </source>
</evidence>